<dbReference type="Gene3D" id="3.30.560.10">
    <property type="entry name" value="Glucose Oxidase, domain 3"/>
    <property type="match status" value="1"/>
</dbReference>
<sequence>VTLTRSDPQDPLNIQKRHFEAPGGQDDICKYTPGDQDCMGTWRVFPDEVQTDEQIDDHILQNVSGHHACCTNPMGTNDGVSDPNAVLDGNFNVQGVHNLRVVDISPWPIIPGLFVPTLTYMVSEGKAADVIMAAVQL</sequence>
<dbReference type="PANTHER" id="PTHR11552">
    <property type="entry name" value="GLUCOSE-METHANOL-CHOLINE GMC OXIDOREDUCTASE"/>
    <property type="match status" value="1"/>
</dbReference>
<evidence type="ECO:0000259" key="3">
    <source>
        <dbReference type="Pfam" id="PF05199"/>
    </source>
</evidence>
<dbReference type="GO" id="GO:0016614">
    <property type="term" value="F:oxidoreductase activity, acting on CH-OH group of donors"/>
    <property type="evidence" value="ECO:0007669"/>
    <property type="project" value="InterPro"/>
</dbReference>
<dbReference type="PANTHER" id="PTHR11552:SF147">
    <property type="entry name" value="CHOLINE DEHYDROGENASE, MITOCHONDRIAL"/>
    <property type="match status" value="1"/>
</dbReference>
<dbReference type="Gene3D" id="3.50.50.60">
    <property type="entry name" value="FAD/NAD(P)-binding domain"/>
    <property type="match status" value="1"/>
</dbReference>
<evidence type="ECO:0000256" key="1">
    <source>
        <dbReference type="ARBA" id="ARBA00001974"/>
    </source>
</evidence>
<keyword evidence="5" id="KW-1185">Reference proteome</keyword>
<comment type="caution">
    <text evidence="4">The sequence shown here is derived from an EMBL/GenBank/DDBJ whole genome shotgun (WGS) entry which is preliminary data.</text>
</comment>
<dbReference type="InterPro" id="IPR012132">
    <property type="entry name" value="GMC_OxRdtase"/>
</dbReference>
<dbReference type="Pfam" id="PF05199">
    <property type="entry name" value="GMC_oxred_C"/>
    <property type="match status" value="1"/>
</dbReference>
<evidence type="ECO:0000256" key="2">
    <source>
        <dbReference type="ARBA" id="ARBA00010790"/>
    </source>
</evidence>
<comment type="cofactor">
    <cofactor evidence="1">
        <name>FAD</name>
        <dbReference type="ChEBI" id="CHEBI:57692"/>
    </cofactor>
</comment>
<dbReference type="GO" id="GO:0050660">
    <property type="term" value="F:flavin adenine dinucleotide binding"/>
    <property type="evidence" value="ECO:0007669"/>
    <property type="project" value="InterPro"/>
</dbReference>
<reference evidence="4" key="1">
    <citation type="submission" date="2023-03" db="EMBL/GenBank/DDBJ databases">
        <title>Massive genome expansion in bonnet fungi (Mycena s.s.) driven by repeated elements and novel gene families across ecological guilds.</title>
        <authorList>
            <consortium name="Lawrence Berkeley National Laboratory"/>
            <person name="Harder C.B."/>
            <person name="Miyauchi S."/>
            <person name="Viragh M."/>
            <person name="Kuo A."/>
            <person name="Thoen E."/>
            <person name="Andreopoulos B."/>
            <person name="Lu D."/>
            <person name="Skrede I."/>
            <person name="Drula E."/>
            <person name="Henrissat B."/>
            <person name="Morin E."/>
            <person name="Kohler A."/>
            <person name="Barry K."/>
            <person name="LaButti K."/>
            <person name="Morin E."/>
            <person name="Salamov A."/>
            <person name="Lipzen A."/>
            <person name="Mereny Z."/>
            <person name="Hegedus B."/>
            <person name="Baldrian P."/>
            <person name="Stursova M."/>
            <person name="Weitz H."/>
            <person name="Taylor A."/>
            <person name="Grigoriev I.V."/>
            <person name="Nagy L.G."/>
            <person name="Martin F."/>
            <person name="Kauserud H."/>
        </authorList>
    </citation>
    <scope>NUCLEOTIDE SEQUENCE</scope>
    <source>
        <strain evidence="4">CBHHK188m</strain>
    </source>
</reference>
<dbReference type="InterPro" id="IPR007867">
    <property type="entry name" value="GMC_OxRtase_C"/>
</dbReference>
<evidence type="ECO:0000313" key="5">
    <source>
        <dbReference type="Proteomes" id="UP001215280"/>
    </source>
</evidence>
<evidence type="ECO:0000313" key="4">
    <source>
        <dbReference type="EMBL" id="KAJ7754224.1"/>
    </source>
</evidence>
<comment type="similarity">
    <text evidence="2">Belongs to the GMC oxidoreductase family.</text>
</comment>
<feature type="domain" description="Glucose-methanol-choline oxidoreductase C-terminal" evidence="3">
    <location>
        <begin position="44"/>
        <end position="122"/>
    </location>
</feature>
<feature type="non-terminal residue" evidence="4">
    <location>
        <position position="137"/>
    </location>
</feature>
<dbReference type="AlphaFoldDB" id="A0AAD7J0H8"/>
<accession>A0AAD7J0H8</accession>
<dbReference type="InterPro" id="IPR036188">
    <property type="entry name" value="FAD/NAD-bd_sf"/>
</dbReference>
<dbReference type="Proteomes" id="UP001215280">
    <property type="component" value="Unassembled WGS sequence"/>
</dbReference>
<organism evidence="4 5">
    <name type="scientific">Mycena maculata</name>
    <dbReference type="NCBI Taxonomy" id="230809"/>
    <lineage>
        <taxon>Eukaryota</taxon>
        <taxon>Fungi</taxon>
        <taxon>Dikarya</taxon>
        <taxon>Basidiomycota</taxon>
        <taxon>Agaricomycotina</taxon>
        <taxon>Agaricomycetes</taxon>
        <taxon>Agaricomycetidae</taxon>
        <taxon>Agaricales</taxon>
        <taxon>Marasmiineae</taxon>
        <taxon>Mycenaceae</taxon>
        <taxon>Mycena</taxon>
    </lineage>
</organism>
<name>A0AAD7J0H8_9AGAR</name>
<protein>
    <submittedName>
        <fullName evidence="4">Glucose-methanol-choline oxidoreductase</fullName>
    </submittedName>
</protein>
<dbReference type="SUPFAM" id="SSF51905">
    <property type="entry name" value="FAD/NAD(P)-binding domain"/>
    <property type="match status" value="1"/>
</dbReference>
<proteinExistence type="inferred from homology"/>
<dbReference type="EMBL" id="JARJLG010000068">
    <property type="protein sequence ID" value="KAJ7754224.1"/>
    <property type="molecule type" value="Genomic_DNA"/>
</dbReference>
<gene>
    <name evidence="4" type="ORF">DFH07DRAFT_743967</name>
</gene>